<feature type="compositionally biased region" description="Gly residues" evidence="1">
    <location>
        <begin position="155"/>
        <end position="165"/>
    </location>
</feature>
<organism evidence="2 5">
    <name type="scientific">Nocardia seriolae</name>
    <dbReference type="NCBI Taxonomy" id="37332"/>
    <lineage>
        <taxon>Bacteria</taxon>
        <taxon>Bacillati</taxon>
        <taxon>Actinomycetota</taxon>
        <taxon>Actinomycetes</taxon>
        <taxon>Mycobacteriales</taxon>
        <taxon>Nocardiaceae</taxon>
        <taxon>Nocardia</taxon>
    </lineage>
</organism>
<proteinExistence type="predicted"/>
<feature type="compositionally biased region" description="Gly residues" evidence="1">
    <location>
        <begin position="173"/>
        <end position="184"/>
    </location>
</feature>
<dbReference type="InterPro" id="IPR006311">
    <property type="entry name" value="TAT_signal"/>
</dbReference>
<dbReference type="PROSITE" id="PS51318">
    <property type="entry name" value="TAT"/>
    <property type="match status" value="1"/>
</dbReference>
<evidence type="ECO:0000256" key="1">
    <source>
        <dbReference type="SAM" id="MobiDB-lite"/>
    </source>
</evidence>
<dbReference type="Proteomes" id="UP000037179">
    <property type="component" value="Unassembled WGS sequence"/>
</dbReference>
<dbReference type="KEGG" id="nsr:NS506_05984"/>
<reference evidence="2 5" key="3">
    <citation type="submission" date="2016-10" db="EMBL/GenBank/DDBJ databases">
        <title>Genome sequence of Nocardia seriolae strain EM150506, isolated from Anguila japonica.</title>
        <authorList>
            <person name="Han H.-J."/>
        </authorList>
    </citation>
    <scope>NUCLEOTIDE SEQUENCE [LARGE SCALE GENOMIC DNA]</scope>
    <source>
        <strain evidence="2 5">EM150506</strain>
    </source>
</reference>
<sequence>MTIQLHRDPRRSAVGGLRRPAVGAGAAAALALLTGAVLAAPAGASIEKISVAGLTSDKVCSVADGCMIQAALSGADAFSPVDFLVNGTVIGTLTPTSYGAGAAANLPWHPANDGTYNVGVRQGLSSSSIVYKVGAGGTCPPISSIIPGSSSSGSAGSGSASGSGDSGSASGSAGSGSAGTGSAGSGSASGSNQPLPTC</sequence>
<dbReference type="EMBL" id="CP017839">
    <property type="protein sequence ID" value="APB00021.1"/>
    <property type="molecule type" value="Genomic_DNA"/>
</dbReference>
<evidence type="ECO:0000313" key="3">
    <source>
        <dbReference type="EMBL" id="GAP29783.1"/>
    </source>
</evidence>
<gene>
    <name evidence="2" type="ORF">NS506_05984</name>
    <name evidence="3" type="ORF">NSK11_contig00064-0007</name>
</gene>
<dbReference type="Proteomes" id="UP000180166">
    <property type="component" value="Chromosome"/>
</dbReference>
<dbReference type="RefSeq" id="WP_052086593.1">
    <property type="nucleotide sequence ID" value="NZ_AP017900.1"/>
</dbReference>
<name>A0A0B8N7M2_9NOCA</name>
<evidence type="ECO:0000313" key="4">
    <source>
        <dbReference type="Proteomes" id="UP000037179"/>
    </source>
</evidence>
<reference evidence="4" key="1">
    <citation type="submission" date="2015-07" db="EMBL/GenBank/DDBJ databases">
        <title>Nocardia seriolae U-1 whole genome shotgun sequence.</title>
        <authorList>
            <person name="Imajoh M."/>
            <person name="Fukumoto Y."/>
            <person name="Sukeda M."/>
            <person name="Yamane J."/>
            <person name="Yamasaki K."/>
            <person name="Shimizu M."/>
            <person name="Ohnishi K."/>
            <person name="Oshima S."/>
        </authorList>
    </citation>
    <scope>NUCLEOTIDE SEQUENCE [LARGE SCALE GENOMIC DNA]</scope>
    <source>
        <strain evidence="4">U-1</strain>
    </source>
</reference>
<dbReference type="OrthoDB" id="4571318at2"/>
<keyword evidence="2" id="KW-0378">Hydrolase</keyword>
<dbReference type="GeneID" id="93376488"/>
<feature type="region of interest" description="Disordered" evidence="1">
    <location>
        <begin position="149"/>
        <end position="198"/>
    </location>
</feature>
<keyword evidence="4" id="KW-1185">Reference proteome</keyword>
<reference evidence="3 4" key="2">
    <citation type="journal article" date="2016" name="Genome Announc.">
        <title>Draft Genome Sequence of Erythromycin- and Oxytetracycline-Sensitive Nocardia seriolae Strain U-1 (NBRC 110359).</title>
        <authorList>
            <person name="Imajoh M."/>
            <person name="Sukeda M."/>
            <person name="Shimizu M."/>
            <person name="Yamane J."/>
            <person name="Ohnishi K."/>
            <person name="Oshima S."/>
        </authorList>
    </citation>
    <scope>NUCLEOTIDE SEQUENCE [LARGE SCALE GENOMIC DNA]</scope>
    <source>
        <strain evidence="3 4">U-1</strain>
    </source>
</reference>
<dbReference type="EC" id="3.1.3.5" evidence="2"/>
<evidence type="ECO:0000313" key="2">
    <source>
        <dbReference type="EMBL" id="APB00021.1"/>
    </source>
</evidence>
<dbReference type="EMBL" id="BBYQ01000064">
    <property type="protein sequence ID" value="GAP29783.1"/>
    <property type="molecule type" value="Genomic_DNA"/>
</dbReference>
<dbReference type="AlphaFoldDB" id="A0A0B8N7M2"/>
<accession>A0A0B8N7M2</accession>
<protein>
    <submittedName>
        <fullName evidence="2">5'-nucleotidase</fullName>
        <ecNumber evidence="2">3.1.3.5</ecNumber>
    </submittedName>
</protein>
<evidence type="ECO:0000313" key="5">
    <source>
        <dbReference type="Proteomes" id="UP000180166"/>
    </source>
</evidence>
<dbReference type="GO" id="GO:0008253">
    <property type="term" value="F:5'-nucleotidase activity"/>
    <property type="evidence" value="ECO:0007669"/>
    <property type="project" value="UniProtKB-EC"/>
</dbReference>